<sequence length="871" mass="98504">MRNNKFLINKCGLSFQLDKSTLTAKIIGSSNNDGDIIIPRSITDGSYEYIIKSISQDSFKNNKIIKSIQFQEDSQLQIIEKNAFFRSSIESLSIPATVEELQSGWCSHTWNLTTIILTKNNKNFSYLDKERKIIVGKTATSSEKYDIIQFACRDVLNVVIPSSIKLIDSFSFAECRNLSKIEFTENSELLTIGEEAFARSSISSISIPPKLIELGDGWCGYTHFLNEVSISKKNKKFSFLDKEHQVIVTKSKPKKKNCDILVFACRNIPRIIIPSTIKHIRSFAFCGCRYLDSIEFFKDSKLRTIGREAFSCSLIERMTIPCHVKHILERTFYGCDNLYSIEFSGDSELISISKQAFSNSSIESISIPSNVEELEDGWCGGTQKLTKVAISKKNKHFKFIDNEMKLLAGKSRPNKNSFDVLKFACRDITTAIVPASIKYISPSAFYGCSSLEKVEFPNDSKLCSIGDEAFSFSEIKEIMIPPHATQIGEHALSFCQNLKKVEFSEDSEIRAFEKESFFSSSIETISIPSNVEVLREGWCRKTPQLVNVKISTKNKYFKFSDDNNKIIVDNKNEIIHFACRDIIHAFISPSIKRISSFAFSDCMKIHSIEFSEDSQLNSIGEDAFSFSSIEYITIPKTVEVIRKNCFAYCQNLNTIEFSENSKLNTIEENAFYRSSIKSLSIPSNVFLIDEGWCCCTQNLINISISEKNTNFGFLDKEHKIIVNKSDKNSEIFDTIVFACRDIKQVKIPFSIKHITSHAFSECEDLNSIEFSDESELLSIGKDAFSFTSIEKMQIPSKVKQIHLYAFQGCKNLRSVELLSEELIIDCSCFSKCSCLSVASFPNVNKLTINGDAILFIPKDFALFVSAGVKLK</sequence>
<accession>A0ABR2GSG9</accession>
<evidence type="ECO:0000313" key="3">
    <source>
        <dbReference type="Proteomes" id="UP001470230"/>
    </source>
</evidence>
<gene>
    <name evidence="1" type="ORF">M9Y10_017051</name>
    <name evidence="2" type="ORF">M9Y10_039662</name>
</gene>
<dbReference type="EMBL" id="JAPFFF010000066">
    <property type="protein sequence ID" value="KAK8836327.1"/>
    <property type="molecule type" value="Genomic_DNA"/>
</dbReference>
<proteinExistence type="predicted"/>
<name>A0ABR2GSG9_9EUKA</name>
<dbReference type="InterPro" id="IPR053139">
    <property type="entry name" value="Surface_bspA-like"/>
</dbReference>
<dbReference type="Proteomes" id="UP001470230">
    <property type="component" value="Unassembled WGS sequence"/>
</dbReference>
<reference evidence="2 3" key="1">
    <citation type="submission" date="2024-04" db="EMBL/GenBank/DDBJ databases">
        <title>Tritrichomonas musculus Genome.</title>
        <authorList>
            <person name="Alves-Ferreira E."/>
            <person name="Grigg M."/>
            <person name="Lorenzi H."/>
            <person name="Galac M."/>
        </authorList>
    </citation>
    <scope>NUCLEOTIDE SEQUENCE [LARGE SCALE GENOMIC DNA]</scope>
    <source>
        <strain evidence="2 3">EAF2021</strain>
    </source>
</reference>
<dbReference type="EMBL" id="JAPFFF010000204">
    <property type="protein sequence ID" value="KAK8835244.1"/>
    <property type="molecule type" value="Genomic_DNA"/>
</dbReference>
<dbReference type="Pfam" id="PF13306">
    <property type="entry name" value="LRR_5"/>
    <property type="match status" value="6"/>
</dbReference>
<dbReference type="PANTHER" id="PTHR45661:SF3">
    <property type="entry name" value="IG-LIKE DOMAIN-CONTAINING PROTEIN"/>
    <property type="match status" value="1"/>
</dbReference>
<dbReference type="InterPro" id="IPR032675">
    <property type="entry name" value="LRR_dom_sf"/>
</dbReference>
<evidence type="ECO:0008006" key="4">
    <source>
        <dbReference type="Google" id="ProtNLM"/>
    </source>
</evidence>
<organism evidence="2 3">
    <name type="scientific">Tritrichomonas musculus</name>
    <dbReference type="NCBI Taxonomy" id="1915356"/>
    <lineage>
        <taxon>Eukaryota</taxon>
        <taxon>Metamonada</taxon>
        <taxon>Parabasalia</taxon>
        <taxon>Tritrichomonadida</taxon>
        <taxon>Tritrichomonadidae</taxon>
        <taxon>Tritrichomonas</taxon>
    </lineage>
</organism>
<comment type="caution">
    <text evidence="2">The sequence shown here is derived from an EMBL/GenBank/DDBJ whole genome shotgun (WGS) entry which is preliminary data.</text>
</comment>
<evidence type="ECO:0000313" key="1">
    <source>
        <dbReference type="EMBL" id="KAK8835244.1"/>
    </source>
</evidence>
<dbReference type="SUPFAM" id="SSF52058">
    <property type="entry name" value="L domain-like"/>
    <property type="match status" value="2"/>
</dbReference>
<dbReference type="PANTHER" id="PTHR45661">
    <property type="entry name" value="SURFACE ANTIGEN"/>
    <property type="match status" value="1"/>
</dbReference>
<dbReference type="Gene3D" id="3.80.10.10">
    <property type="entry name" value="Ribonuclease Inhibitor"/>
    <property type="match status" value="4"/>
</dbReference>
<dbReference type="InterPro" id="IPR026906">
    <property type="entry name" value="LRR_5"/>
</dbReference>
<evidence type="ECO:0000313" key="2">
    <source>
        <dbReference type="EMBL" id="KAK8836327.1"/>
    </source>
</evidence>
<protein>
    <recommendedName>
        <fullName evidence="4">Surface antigen BspA-like protein</fullName>
    </recommendedName>
</protein>
<keyword evidence="3" id="KW-1185">Reference proteome</keyword>